<comment type="caution">
    <text evidence="1">The sequence shown here is derived from an EMBL/GenBank/DDBJ whole genome shotgun (WGS) entry which is preliminary data.</text>
</comment>
<evidence type="ECO:0000313" key="2">
    <source>
        <dbReference type="Proteomes" id="UP001175227"/>
    </source>
</evidence>
<sequence>MYISRPITFLYTSRRSVVTKKDSKEYPGGDKLYEPRDLQGRLINSFFKPNEEPTPPDWEPPLADEPEKYKLFPFTPTLTIRIWNPDCGAVQIIALDFVDAEGNPQHSQRLRDSDVKAIVGKRDGFRPDIEGNSVYPRTVGEDSRSETYTVFGGLPYDFYHEGQLIKSYTFPVDSFTNKLV</sequence>
<dbReference type="EMBL" id="JAUEPR010000009">
    <property type="protein sequence ID" value="KAK0480799.1"/>
    <property type="molecule type" value="Genomic_DNA"/>
</dbReference>
<dbReference type="Proteomes" id="UP001175227">
    <property type="component" value="Unassembled WGS sequence"/>
</dbReference>
<reference evidence="1" key="1">
    <citation type="submission" date="2023-06" db="EMBL/GenBank/DDBJ databases">
        <authorList>
            <consortium name="Lawrence Berkeley National Laboratory"/>
            <person name="Ahrendt S."/>
            <person name="Sahu N."/>
            <person name="Indic B."/>
            <person name="Wong-Bajracharya J."/>
            <person name="Merenyi Z."/>
            <person name="Ke H.-M."/>
            <person name="Monk M."/>
            <person name="Kocsube S."/>
            <person name="Drula E."/>
            <person name="Lipzen A."/>
            <person name="Balint B."/>
            <person name="Henrissat B."/>
            <person name="Andreopoulos B."/>
            <person name="Martin F.M."/>
            <person name="Harder C.B."/>
            <person name="Rigling D."/>
            <person name="Ford K.L."/>
            <person name="Foster G.D."/>
            <person name="Pangilinan J."/>
            <person name="Papanicolaou A."/>
            <person name="Barry K."/>
            <person name="LaButti K."/>
            <person name="Viragh M."/>
            <person name="Koriabine M."/>
            <person name="Yan M."/>
            <person name="Riley R."/>
            <person name="Champramary S."/>
            <person name="Plett K.L."/>
            <person name="Tsai I.J."/>
            <person name="Slot J."/>
            <person name="Sipos G."/>
            <person name="Plett J."/>
            <person name="Nagy L.G."/>
            <person name="Grigoriev I.V."/>
        </authorList>
    </citation>
    <scope>NUCLEOTIDE SEQUENCE</scope>
    <source>
        <strain evidence="1">ICMP 16352</strain>
    </source>
</reference>
<keyword evidence="2" id="KW-1185">Reference proteome</keyword>
<proteinExistence type="predicted"/>
<protein>
    <submittedName>
        <fullName evidence="1">Uncharacterized protein</fullName>
    </submittedName>
</protein>
<accession>A0AA39PBW6</accession>
<evidence type="ECO:0000313" key="1">
    <source>
        <dbReference type="EMBL" id="KAK0480799.1"/>
    </source>
</evidence>
<organism evidence="1 2">
    <name type="scientific">Armillaria novae-zelandiae</name>
    <dbReference type="NCBI Taxonomy" id="153914"/>
    <lineage>
        <taxon>Eukaryota</taxon>
        <taxon>Fungi</taxon>
        <taxon>Dikarya</taxon>
        <taxon>Basidiomycota</taxon>
        <taxon>Agaricomycotina</taxon>
        <taxon>Agaricomycetes</taxon>
        <taxon>Agaricomycetidae</taxon>
        <taxon>Agaricales</taxon>
        <taxon>Marasmiineae</taxon>
        <taxon>Physalacriaceae</taxon>
        <taxon>Armillaria</taxon>
    </lineage>
</organism>
<gene>
    <name evidence="1" type="ORF">IW261DRAFT_1143516</name>
</gene>
<name>A0AA39PBW6_9AGAR</name>
<dbReference type="AlphaFoldDB" id="A0AA39PBW6"/>